<evidence type="ECO:0000256" key="1">
    <source>
        <dbReference type="SAM" id="MobiDB-lite"/>
    </source>
</evidence>
<organism evidence="3">
    <name type="scientific">Caenorhabditis brenneri</name>
    <name type="common">Nematode worm</name>
    <dbReference type="NCBI Taxonomy" id="135651"/>
    <lineage>
        <taxon>Eukaryota</taxon>
        <taxon>Metazoa</taxon>
        <taxon>Ecdysozoa</taxon>
        <taxon>Nematoda</taxon>
        <taxon>Chromadorea</taxon>
        <taxon>Rhabditida</taxon>
        <taxon>Rhabditina</taxon>
        <taxon>Rhabditomorpha</taxon>
        <taxon>Rhabditoidea</taxon>
        <taxon>Rhabditidae</taxon>
        <taxon>Peloderinae</taxon>
        <taxon>Caenorhabditis</taxon>
    </lineage>
</organism>
<evidence type="ECO:0000313" key="3">
    <source>
        <dbReference type="Proteomes" id="UP000008068"/>
    </source>
</evidence>
<proteinExistence type="predicted"/>
<protein>
    <submittedName>
        <fullName evidence="2">Uncharacterized protein</fullName>
    </submittedName>
</protein>
<name>G0NDM8_CAEBE</name>
<feature type="region of interest" description="Disordered" evidence="1">
    <location>
        <begin position="149"/>
        <end position="248"/>
    </location>
</feature>
<gene>
    <name evidence="2" type="ORF">CAEBREN_10304</name>
</gene>
<feature type="compositionally biased region" description="Low complexity" evidence="1">
    <location>
        <begin position="187"/>
        <end position="202"/>
    </location>
</feature>
<dbReference type="Proteomes" id="UP000008068">
    <property type="component" value="Unassembled WGS sequence"/>
</dbReference>
<sequence>MSAAADLEKKAYKLLKAQDVTDFIWGFNPSSVVEVQRHKLVIRAKVEDLKMDRMNGVGVSTHTLSFLGHLVSKTVYQLQPTRIEADKKKVVQNHLTYTHLNDPSPGEEVFIIGTVLHSQNGIHQLQFCVESDPKKNVIFGTGSSSIAAFPPKPSVTASSTRETVKEKNSRDGYSQTEAPTLLPSGHATSSSSAAPRPTATTSQPEPAKTPAATSLAVSSSQAGRPSILRRPGTNGSPAAKRRRVSFAENGGSEKKTYMIVGIRQRQTANSKEFEKMMKEMGVSPANVSIEALPVTRRRCFVVYFTATTPEECSKVDNFIENRRWHEFLNVVYLCSEESKPFVWKAMPIPTIIESLFLSQRMVQNPQEDHDLEAQLMDKQFLRLATSDASLKEEVLSGLNSKGKALFKKQIESHTPK</sequence>
<evidence type="ECO:0000313" key="2">
    <source>
        <dbReference type="EMBL" id="EGT58366.1"/>
    </source>
</evidence>
<keyword evidence="3" id="KW-1185">Reference proteome</keyword>
<reference evidence="3" key="1">
    <citation type="submission" date="2011-07" db="EMBL/GenBank/DDBJ databases">
        <authorList>
            <consortium name="Caenorhabditis brenneri Sequencing and Analysis Consortium"/>
            <person name="Wilson R.K."/>
        </authorList>
    </citation>
    <scope>NUCLEOTIDE SEQUENCE [LARGE SCALE GENOMIC DNA]</scope>
    <source>
        <strain evidence="3">PB2801</strain>
    </source>
</reference>
<dbReference type="HOGENOM" id="CLU_038000_0_0_1"/>
<feature type="compositionally biased region" description="Polar residues" evidence="1">
    <location>
        <begin position="211"/>
        <end position="223"/>
    </location>
</feature>
<dbReference type="AlphaFoldDB" id="G0NDM8"/>
<accession>G0NDM8</accession>
<dbReference type="EMBL" id="GL379868">
    <property type="protein sequence ID" value="EGT58366.1"/>
    <property type="molecule type" value="Genomic_DNA"/>
</dbReference>
<dbReference type="InParanoid" id="G0NDM8"/>